<reference evidence="2 3" key="1">
    <citation type="submission" date="2020-03" db="EMBL/GenBank/DDBJ databases">
        <title>Characterization of ganglioside-mimicking enterococci.</title>
        <authorList>
            <person name="Patry R.T."/>
            <person name="Nothaft H."/>
            <person name="Bridger R."/>
            <person name="Shajahan A."/>
            <person name="Huynh S."/>
            <person name="Sanchez S."/>
            <person name="Azadi P."/>
            <person name="Cooper K."/>
            <person name="Miller W.G."/>
            <person name="Parker C.T."/>
            <person name="Wells L."/>
            <person name="Szymanski C.M."/>
        </authorList>
    </citation>
    <scope>NUCLEOTIDE SEQUENCE [LARGE SCALE GENOMIC DNA]</scope>
    <source>
        <strain evidence="2 3">EGM181</strain>
    </source>
</reference>
<accession>A0AAE7T1M6</accession>
<sequence>MMKKKSIRLLLGLLTFSLFFILLFYDKAGATPYVKKQEQAAQSVTSISGLDLTAEKEEPVIRLDVPLESQFDPEYLGNGCEVTALSMLLNFYGYDTNKNELAAKLDYVPVYADETHRGDPREGFVGNIYGGDGAMGVAVEPIAKVASQMVGASYQVVSGRGKSFDEIIEVLEQGTPIWMIATLELQVPTNADFFEWPTQSGMIYETALIHSVVITGIDGDKMYVNDPYGYKDREVSRDDLQEIYEQMDQQYLYLSKK</sequence>
<protein>
    <submittedName>
        <fullName evidence="2">Family C39 peptidase</fullName>
    </submittedName>
</protein>
<evidence type="ECO:0000313" key="3">
    <source>
        <dbReference type="Proteomes" id="UP000516696"/>
    </source>
</evidence>
<evidence type="ECO:0000259" key="1">
    <source>
        <dbReference type="Pfam" id="PF13529"/>
    </source>
</evidence>
<feature type="domain" description="Peptidase C39-like" evidence="1">
    <location>
        <begin position="63"/>
        <end position="228"/>
    </location>
</feature>
<dbReference type="AlphaFoldDB" id="A0AAE7T1M6"/>
<dbReference type="Proteomes" id="UP000516696">
    <property type="component" value="Chromosome"/>
</dbReference>
<dbReference type="InterPro" id="IPR016997">
    <property type="entry name" value="UCP032442"/>
</dbReference>
<name>A0AAE7T1M6_ENTGA</name>
<gene>
    <name evidence="2" type="ORF">EGM181_12415</name>
</gene>
<dbReference type="InterPro" id="IPR039564">
    <property type="entry name" value="Peptidase_C39-like"/>
</dbReference>
<dbReference type="Pfam" id="PF13529">
    <property type="entry name" value="Peptidase_C39_2"/>
    <property type="match status" value="1"/>
</dbReference>
<proteinExistence type="predicted"/>
<evidence type="ECO:0000313" key="2">
    <source>
        <dbReference type="EMBL" id="QOG29180.1"/>
    </source>
</evidence>
<organism evidence="2 3">
    <name type="scientific">Enterococcus gallinarum</name>
    <dbReference type="NCBI Taxonomy" id="1353"/>
    <lineage>
        <taxon>Bacteria</taxon>
        <taxon>Bacillati</taxon>
        <taxon>Bacillota</taxon>
        <taxon>Bacilli</taxon>
        <taxon>Lactobacillales</taxon>
        <taxon>Enterococcaceae</taxon>
        <taxon>Enterococcus</taxon>
    </lineage>
</organism>
<dbReference type="EMBL" id="CP050485">
    <property type="protein sequence ID" value="QOG29180.1"/>
    <property type="molecule type" value="Genomic_DNA"/>
</dbReference>
<dbReference type="PANTHER" id="PTHR37806">
    <property type="entry name" value="LMO0724 PROTEIN"/>
    <property type="match status" value="1"/>
</dbReference>
<dbReference type="Gene3D" id="3.90.70.10">
    <property type="entry name" value="Cysteine proteinases"/>
    <property type="match status" value="1"/>
</dbReference>
<dbReference type="PANTHER" id="PTHR37806:SF1">
    <property type="entry name" value="PEPTIDASE C39-LIKE DOMAIN-CONTAINING PROTEIN"/>
    <property type="match status" value="1"/>
</dbReference>
<dbReference type="PIRSF" id="PIRSF032442">
    <property type="entry name" value="UCP032442"/>
    <property type="match status" value="1"/>
</dbReference>